<dbReference type="InterPro" id="IPR001242">
    <property type="entry name" value="Condensation_dom"/>
</dbReference>
<dbReference type="GO" id="GO:0031177">
    <property type="term" value="F:phosphopantetheine binding"/>
    <property type="evidence" value="ECO:0007669"/>
    <property type="project" value="InterPro"/>
</dbReference>
<dbReference type="PANTHER" id="PTHR45527:SF1">
    <property type="entry name" value="FATTY ACID SYNTHASE"/>
    <property type="match status" value="1"/>
</dbReference>
<dbReference type="FunFam" id="3.40.50.12780:FF:000012">
    <property type="entry name" value="Non-ribosomal peptide synthetase"/>
    <property type="match status" value="1"/>
</dbReference>
<dbReference type="InterPro" id="IPR000415">
    <property type="entry name" value="Nitroreductase-like"/>
</dbReference>
<keyword evidence="4" id="KW-0436">Ligase</keyword>
<evidence type="ECO:0000256" key="1">
    <source>
        <dbReference type="ARBA" id="ARBA00001957"/>
    </source>
</evidence>
<dbReference type="PROSITE" id="PS50075">
    <property type="entry name" value="CARRIER"/>
    <property type="match status" value="2"/>
</dbReference>
<dbReference type="Gene3D" id="3.40.50.12780">
    <property type="entry name" value="N-terminal domain of ligase-like"/>
    <property type="match status" value="1"/>
</dbReference>
<dbReference type="eggNOG" id="COG1020">
    <property type="taxonomic scope" value="Bacteria"/>
</dbReference>
<feature type="domain" description="Carrier" evidence="5">
    <location>
        <begin position="919"/>
        <end position="996"/>
    </location>
</feature>
<evidence type="ECO:0000259" key="5">
    <source>
        <dbReference type="PROSITE" id="PS50075"/>
    </source>
</evidence>
<name>G2J7S5_9BURK</name>
<comment type="cofactor">
    <cofactor evidence="1">
        <name>pantetheine 4'-phosphate</name>
        <dbReference type="ChEBI" id="CHEBI:47942"/>
    </cofactor>
</comment>
<dbReference type="GO" id="GO:0044550">
    <property type="term" value="P:secondary metabolite biosynthetic process"/>
    <property type="evidence" value="ECO:0007669"/>
    <property type="project" value="TreeGrafter"/>
</dbReference>
<protein>
    <submittedName>
        <fullName evidence="6">Putative non-ribosomal peptide synthase</fullName>
    </submittedName>
</protein>
<dbReference type="RefSeq" id="WP_006682091.1">
    <property type="nucleotide sequence ID" value="NZ_CAFB01000034.1"/>
</dbReference>
<accession>G2J7S5</accession>
<dbReference type="InterPro" id="IPR020845">
    <property type="entry name" value="AMP-binding_CS"/>
</dbReference>
<dbReference type="FunFam" id="3.40.50.980:FF:000001">
    <property type="entry name" value="Non-ribosomal peptide synthetase"/>
    <property type="match status" value="1"/>
</dbReference>
<dbReference type="SUPFAM" id="SSF47336">
    <property type="entry name" value="ACP-like"/>
    <property type="match status" value="2"/>
</dbReference>
<keyword evidence="2" id="KW-0596">Phosphopantetheine</keyword>
<keyword evidence="3" id="KW-0597">Phosphoprotein</keyword>
<dbReference type="SUPFAM" id="SSF52777">
    <property type="entry name" value="CoA-dependent acyltransferases"/>
    <property type="match status" value="2"/>
</dbReference>
<organism evidence="6 7">
    <name type="scientific">Candidatus Glomeribacter gigasporarum BEG34</name>
    <dbReference type="NCBI Taxonomy" id="1070319"/>
    <lineage>
        <taxon>Bacteria</taxon>
        <taxon>Pseudomonadati</taxon>
        <taxon>Pseudomonadota</taxon>
        <taxon>Betaproteobacteria</taxon>
        <taxon>Burkholderiales</taxon>
        <taxon>Burkholderiaceae</taxon>
        <taxon>Candidatus Glomeribacter</taxon>
    </lineage>
</organism>
<dbReference type="Gene3D" id="2.30.38.10">
    <property type="entry name" value="Luciferase, Domain 3"/>
    <property type="match status" value="1"/>
</dbReference>
<dbReference type="PROSITE" id="PS00012">
    <property type="entry name" value="PHOSPHOPANTETHEINE"/>
    <property type="match status" value="1"/>
</dbReference>
<dbReference type="Gene3D" id="3.30.559.10">
    <property type="entry name" value="Chloramphenicol acetyltransferase-like domain"/>
    <property type="match status" value="1"/>
</dbReference>
<dbReference type="Pfam" id="PF00668">
    <property type="entry name" value="Condensation"/>
    <property type="match status" value="1"/>
</dbReference>
<dbReference type="NCBIfam" id="TIGR01733">
    <property type="entry name" value="AA-adenyl-dom"/>
    <property type="match status" value="2"/>
</dbReference>
<evidence type="ECO:0000313" key="7">
    <source>
        <dbReference type="Proteomes" id="UP000054051"/>
    </source>
</evidence>
<dbReference type="Pfam" id="PF00550">
    <property type="entry name" value="PP-binding"/>
    <property type="match status" value="2"/>
</dbReference>
<dbReference type="Gene3D" id="3.40.109.10">
    <property type="entry name" value="NADH Oxidase"/>
    <property type="match status" value="1"/>
</dbReference>
<feature type="domain" description="Carrier" evidence="5">
    <location>
        <begin position="2342"/>
        <end position="2419"/>
    </location>
</feature>
<dbReference type="Gene3D" id="3.40.50.980">
    <property type="match status" value="2"/>
</dbReference>
<dbReference type="STRING" id="1070319.CAGGBEG34_180130"/>
<dbReference type="NCBIfam" id="NF003417">
    <property type="entry name" value="PRK04813.1"/>
    <property type="match status" value="3"/>
</dbReference>
<reference evidence="6 7" key="1">
    <citation type="submission" date="2011-08" db="EMBL/GenBank/DDBJ databases">
        <title>The genome of the obligate endobacterium of an arbuscular mycorrhizal fungus reveals an interphylum network of nutritional interactions.</title>
        <authorList>
            <person name="Ghignone S."/>
            <person name="Salvioli A."/>
            <person name="Anca I."/>
            <person name="Lumini E."/>
            <person name="Ortu G."/>
            <person name="Petiti L."/>
            <person name="Cruveiller S."/>
            <person name="Bianciotto V."/>
            <person name="Piffanelli P."/>
            <person name="Lanfranco L."/>
            <person name="Bonfante P."/>
        </authorList>
    </citation>
    <scope>NUCLEOTIDE SEQUENCE [LARGE SCALE GENOMIC DNA]</scope>
    <source>
        <strain evidence="6 7">BEG34</strain>
    </source>
</reference>
<dbReference type="InterPro" id="IPR036736">
    <property type="entry name" value="ACP-like_sf"/>
</dbReference>
<dbReference type="InterPro" id="IPR023213">
    <property type="entry name" value="CAT-like_dom_sf"/>
</dbReference>
<dbReference type="InterPro" id="IPR009081">
    <property type="entry name" value="PP-bd_ACP"/>
</dbReference>
<sequence length="2430" mass="274503">MKILNFLIFSDFHALARDVVDYLIDAGHFVAVHSTRVEDLELWRKRYTHNFNLADSCHLDWKAFDYLIDFHQSIVRLDIDSIQFYIECAATEYQIVILLLKNGNTAVLRKCTGQWVHSLDIQSSRLERLLKEVSEAVIDAVIQLSRFGSEELLFDNRIQNNPVIYELIQDANRLARLEHYYRSLEKESQVFANPTLGFTNQNSQAVSHTYQVHLLERNLDQTALEIFGLYCLTLLNGRQEALYGYDCYSAGKQISKFVRIHLSDTYRALQAKCQDSLYAVISSPFYDPLPLPAGASKPEVAVFYNEPIPDGGQHAVSIAYRAQNQALQIRYRKDLYLFGYFSEHLQHFLNHFPSFLSESIPFRAMLDIPPAQRQQCLFDWNRTERGFQEDKSLHELIELQAARTPDSPAVIYNSAILSYQQLNARANQLARYLIQNHPIQPETPIGLYLDRNERMLIALLGILKAGAAYLPLDIRHPAYKIAGILKDSGASLVLSTRQCRVLWEAHLQSLSKDSVCHAFGAKTAWILLDEEGIQQSLNQASDLNLNLPVTSRHWVYVLYTSGTTGDPKGVVVEHQALINILESIREKIDFSEKDCLLSVTTLAFDIAALELWMPLMQGGRVVIATQQEVLKPARLLALIEQWRVTVMQATPSLWSLVMQEGVENLSINALCGGEPLSLALARTLFKTVDHCWNVYGPTETTVWSSCQEIKKDYWAGAIGTPIANTTAYILDSHLNPLPIGAPGEIHIGGIGLARGYLNQPELTKARFIPNPFQTEKEKQQGQNARLYKTGDLGRWLPEGNIEFLGRNDFQVKLRGHRIELGEIEHTLSTYEGVQNSVVLLKTPQAENRMAPPYLIGYYVSPEPLDETRLFAHLKARLPETMIPSRLVQLARLPLTPNGKLDRQALPDPGFVGDRTRQVAPRTELEKQLCALWGEVLNTPAAREDIRADFFHLGGNSILAIQLLNKINSALQVDIKISDIFEQRTVEHLAPLAAASLGSFRYQSYLIQQPDQSRLFKPFPLNNVQQSYYLGRLNHFELSHVSTHVYAEYQYAALDIGRLEQAFNCLIERHMALRTVFVNGRQQHIKSVPHYTIKVHELSCEQELLAIRDQLSHKIYTPDQYPLFDVVVSKWNGQILIHLSFDALIVDLGSFQILFDEWAKLYKNPEALLPVLEISYRDYVLHYEKIRVSALFQEAERYWRGRLRDYHFEMNLPLKIQPFAVRYPRFARVSRVLSKPIWEALLSKAQQAHISPTALVLAAYGSVLSRWSGQDKLCVNLTLFNRLPLHPQIENLIGDFTVLELFSYQDREGDAVHQKLRTIHDVLMKDIEHNLFDGVDVQRLVKKEQSMPDKQILAPVVLTSVLGNIQSHWFDWPLDDSYQGVRYAISQTSQVWLDNKAYETDKGFIAEWDYVEQLFDRSLIEAMHYAYCELLERLAQLDWETSAFPKIPLPLPEQALIAAANCHTQPLSSDTLHSRYEKVLTDEALQRHIAIIDAATEQTYTHGTLQQDSTQLAQTLSDQNSPSTSQALLVGVLSEKGYNQVLAALAILKSGHAYLPLSIDWPVGRLDEVLAQGYVQVVLISQAQYDREAIRNALSQKYTLKIIEALRTTSDPSASALPKVEADDIAYVIFTSGSTGKPKGVTISHRSALNTIDAVNRRFEIAKQDKILALSELSFDLSVYDLFGLLTAGGTIVFPEQSRSKDPVHWVSLIQQHQITLWNSVPQLAALLLDAVTQSPVTKQAAIPLASLRLFLLSGDWIPSNLPIRLKVQCPRAVLMSLGGATEGSIWSVWYEIDPEKSEDRIPYGVSMPNQKLFVLNPSGEHCPVGVQGEIHIGGLGLARDYWDAPDLTEARFISHPQLGRLYKTGDLGRWLPEGKIEFLGRNDFQVKLNGYRVELEEIAARLSQLEGVKEAVVRIQKEDERDYVVAYLLPEDTKTQLEASFDKESFVLDERGLIQGLKAQHVFEPNLEPSAFKRRKSYRNFTESEVGIGRVAELSRLFMAQWPPRFDAPYEPKTLSTETLGAVLAGVSGLRFKGRALPKYLYPSGGSTYSVRCFLDLATPVDTLEADYYYYHPTDYSLCRFHAPWCIGQAEKQRDHALHLIAHWPAITPLYGKVARRLVYLEAGHMLSALSEVLTQHGLAHEWQVTEEPLDADNTLLAILSIGSDSICWPECRLKPGFLMKQGSGRVYVDLEDHAILDLDKQSVLLQASEVGELLARGQLLITLNGEASLPNLVLAGFMAQRISTALYPYSIGSCTIGWVPYPAAVYTLVLGHITEDEKRKVGSCMQAPSLQEVANLCLSKHLPEYMLPHAYRQVDLWPVSANGKLDAGRLPKLQLQKPYVAPANPVERQLSQIWSEVLGIPESQISMQDNFFVLGGNSLLAMQAVRRLSHDLGLDLALQDFYQTPSIRSIAHRFRSKAAPMVMREEGVL</sequence>
<dbReference type="InterPro" id="IPR010071">
    <property type="entry name" value="AA_adenyl_dom"/>
</dbReference>
<dbReference type="PROSITE" id="PS00455">
    <property type="entry name" value="AMP_BINDING"/>
    <property type="match status" value="2"/>
</dbReference>
<comment type="caution">
    <text evidence="6">The sequence shown here is derived from an EMBL/GenBank/DDBJ whole genome shotgun (WGS) entry which is preliminary data.</text>
</comment>
<evidence type="ECO:0000256" key="3">
    <source>
        <dbReference type="ARBA" id="ARBA00022553"/>
    </source>
</evidence>
<evidence type="ECO:0000256" key="4">
    <source>
        <dbReference type="ARBA" id="ARBA00022598"/>
    </source>
</evidence>
<dbReference type="OrthoDB" id="6297021at2"/>
<dbReference type="CDD" id="cd19535">
    <property type="entry name" value="Cyc_NRPS"/>
    <property type="match status" value="1"/>
</dbReference>
<dbReference type="GO" id="GO:0016491">
    <property type="term" value="F:oxidoreductase activity"/>
    <property type="evidence" value="ECO:0007669"/>
    <property type="project" value="InterPro"/>
</dbReference>
<dbReference type="EMBL" id="CAFB01000034">
    <property type="protein sequence ID" value="CCD28820.1"/>
    <property type="molecule type" value="Genomic_DNA"/>
</dbReference>
<dbReference type="GO" id="GO:0043041">
    <property type="term" value="P:amino acid activation for nonribosomal peptide biosynthetic process"/>
    <property type="evidence" value="ECO:0007669"/>
    <property type="project" value="TreeGrafter"/>
</dbReference>
<dbReference type="CDD" id="cd05930">
    <property type="entry name" value="A_NRPS"/>
    <property type="match status" value="1"/>
</dbReference>
<dbReference type="InterPro" id="IPR045851">
    <property type="entry name" value="AMP-bd_C_sf"/>
</dbReference>
<dbReference type="Pfam" id="PF00501">
    <property type="entry name" value="AMP-binding"/>
    <property type="match status" value="2"/>
</dbReference>
<dbReference type="FunFam" id="3.30.559.10:FF:000023">
    <property type="entry name" value="Non-ribosomal peptide synthetase"/>
    <property type="match status" value="1"/>
</dbReference>
<dbReference type="InterPro" id="IPR000873">
    <property type="entry name" value="AMP-dep_synth/lig_dom"/>
</dbReference>
<evidence type="ECO:0000313" key="6">
    <source>
        <dbReference type="EMBL" id="CCD28820.1"/>
    </source>
</evidence>
<dbReference type="FunFam" id="2.30.38.10:FF:000001">
    <property type="entry name" value="Non-ribosomal peptide synthetase PvdI"/>
    <property type="match status" value="1"/>
</dbReference>
<dbReference type="FunFam" id="1.10.1200.10:FF:000005">
    <property type="entry name" value="Nonribosomal peptide synthetase 1"/>
    <property type="match status" value="1"/>
</dbReference>
<proteinExistence type="predicted"/>
<dbReference type="SUPFAM" id="SSF56801">
    <property type="entry name" value="Acetyl-CoA synthetase-like"/>
    <property type="match status" value="2"/>
</dbReference>
<keyword evidence="7" id="KW-1185">Reference proteome</keyword>
<dbReference type="Proteomes" id="UP000054051">
    <property type="component" value="Unassembled WGS sequence"/>
</dbReference>
<dbReference type="PANTHER" id="PTHR45527">
    <property type="entry name" value="NONRIBOSOMAL PEPTIDE SYNTHETASE"/>
    <property type="match status" value="1"/>
</dbReference>
<dbReference type="GO" id="GO:0005737">
    <property type="term" value="C:cytoplasm"/>
    <property type="evidence" value="ECO:0007669"/>
    <property type="project" value="TreeGrafter"/>
</dbReference>
<gene>
    <name evidence="6" type="ORF">CAGGBEG34_180130</name>
</gene>
<dbReference type="Gene3D" id="1.10.1200.10">
    <property type="entry name" value="ACP-like"/>
    <property type="match status" value="2"/>
</dbReference>
<evidence type="ECO:0000256" key="2">
    <source>
        <dbReference type="ARBA" id="ARBA00022450"/>
    </source>
</evidence>
<dbReference type="Gene3D" id="3.30.300.30">
    <property type="match status" value="3"/>
</dbReference>
<dbReference type="InterPro" id="IPR006162">
    <property type="entry name" value="Ppantetheine_attach_site"/>
</dbReference>
<dbReference type="InterPro" id="IPR057737">
    <property type="entry name" value="Condensation_MtbB-like"/>
</dbReference>
<dbReference type="InterPro" id="IPR042099">
    <property type="entry name" value="ANL_N_sf"/>
</dbReference>
<dbReference type="Gene3D" id="3.30.559.30">
    <property type="entry name" value="Nonribosomal peptide synthetase, condensation domain"/>
    <property type="match status" value="1"/>
</dbReference>
<dbReference type="InterPro" id="IPR020806">
    <property type="entry name" value="PKS_PP-bd"/>
</dbReference>
<dbReference type="SMART" id="SM00823">
    <property type="entry name" value="PKS_PP"/>
    <property type="match status" value="2"/>
</dbReference>